<dbReference type="GO" id="GO:0046872">
    <property type="term" value="F:metal ion binding"/>
    <property type="evidence" value="ECO:0007669"/>
    <property type="project" value="UniProtKB-UniRule"/>
</dbReference>
<dbReference type="EC" id="3.1.3.16" evidence="1"/>
<evidence type="ECO:0000256" key="1">
    <source>
        <dbReference type="RuleBase" id="RU366020"/>
    </source>
</evidence>
<gene>
    <name evidence="2" type="ORF">PGLA2088_LOCUS21831</name>
</gene>
<keyword evidence="1" id="KW-0904">Protein phosphatase</keyword>
<proteinExistence type="inferred from homology"/>
<dbReference type="Proteomes" id="UP000626109">
    <property type="component" value="Unassembled WGS sequence"/>
</dbReference>
<comment type="catalytic activity">
    <reaction evidence="1">
        <text>O-phospho-L-threonyl-[protein] + H2O = L-threonyl-[protein] + phosphate</text>
        <dbReference type="Rhea" id="RHEA:47004"/>
        <dbReference type="Rhea" id="RHEA-COMP:11060"/>
        <dbReference type="Rhea" id="RHEA-COMP:11605"/>
        <dbReference type="ChEBI" id="CHEBI:15377"/>
        <dbReference type="ChEBI" id="CHEBI:30013"/>
        <dbReference type="ChEBI" id="CHEBI:43474"/>
        <dbReference type="ChEBI" id="CHEBI:61977"/>
        <dbReference type="EC" id="3.1.3.16"/>
    </reaction>
</comment>
<protein>
    <recommendedName>
        <fullName evidence="1">Protein phosphatase</fullName>
        <ecNumber evidence="1">3.1.3.16</ecNumber>
    </recommendedName>
</protein>
<dbReference type="EMBL" id="CAJNNW010025838">
    <property type="protein sequence ID" value="CAE8680291.1"/>
    <property type="molecule type" value="Genomic_DNA"/>
</dbReference>
<feature type="non-terminal residue" evidence="2">
    <location>
        <position position="115"/>
    </location>
</feature>
<dbReference type="InterPro" id="IPR036457">
    <property type="entry name" value="PPM-type-like_dom_sf"/>
</dbReference>
<dbReference type="PANTHER" id="PTHR12320">
    <property type="entry name" value="PROTEIN PHOSPHATASE 2C"/>
    <property type="match status" value="1"/>
</dbReference>
<reference evidence="2" key="1">
    <citation type="submission" date="2021-02" db="EMBL/GenBank/DDBJ databases">
        <authorList>
            <person name="Dougan E. K."/>
            <person name="Rhodes N."/>
            <person name="Thang M."/>
            <person name="Chan C."/>
        </authorList>
    </citation>
    <scope>NUCLEOTIDE SEQUENCE</scope>
</reference>
<organism evidence="2 3">
    <name type="scientific">Polarella glacialis</name>
    <name type="common">Dinoflagellate</name>
    <dbReference type="NCBI Taxonomy" id="89957"/>
    <lineage>
        <taxon>Eukaryota</taxon>
        <taxon>Sar</taxon>
        <taxon>Alveolata</taxon>
        <taxon>Dinophyceae</taxon>
        <taxon>Suessiales</taxon>
        <taxon>Suessiaceae</taxon>
        <taxon>Polarella</taxon>
    </lineage>
</organism>
<comment type="cofactor">
    <cofactor evidence="1">
        <name>Mn(2+)</name>
        <dbReference type="ChEBI" id="CHEBI:29035"/>
    </cofactor>
</comment>
<evidence type="ECO:0000313" key="2">
    <source>
        <dbReference type="EMBL" id="CAE8680291.1"/>
    </source>
</evidence>
<dbReference type="InterPro" id="IPR039123">
    <property type="entry name" value="PPTC7"/>
</dbReference>
<keyword evidence="1" id="KW-0460">Magnesium</keyword>
<keyword evidence="1" id="KW-0479">Metal-binding</keyword>
<comment type="cofactor">
    <cofactor evidence="1">
        <name>Mg(2+)</name>
        <dbReference type="ChEBI" id="CHEBI:18420"/>
    </cofactor>
</comment>
<accession>A0A813JEY0</accession>
<comment type="caution">
    <text evidence="2">The sequence shown here is derived from an EMBL/GenBank/DDBJ whole genome shotgun (WGS) entry which is preliminary data.</text>
</comment>
<keyword evidence="1" id="KW-0464">Manganese</keyword>
<comment type="catalytic activity">
    <reaction evidence="1">
        <text>O-phospho-L-seryl-[protein] + H2O = L-seryl-[protein] + phosphate</text>
        <dbReference type="Rhea" id="RHEA:20629"/>
        <dbReference type="Rhea" id="RHEA-COMP:9863"/>
        <dbReference type="Rhea" id="RHEA-COMP:11604"/>
        <dbReference type="ChEBI" id="CHEBI:15377"/>
        <dbReference type="ChEBI" id="CHEBI:29999"/>
        <dbReference type="ChEBI" id="CHEBI:43474"/>
        <dbReference type="ChEBI" id="CHEBI:83421"/>
        <dbReference type="EC" id="3.1.3.16"/>
    </reaction>
</comment>
<dbReference type="AlphaFoldDB" id="A0A813JEY0"/>
<dbReference type="PANTHER" id="PTHR12320:SF1">
    <property type="entry name" value="PROTEIN PHOSPHATASE PTC7 HOMOLOG"/>
    <property type="match status" value="1"/>
</dbReference>
<evidence type="ECO:0000313" key="3">
    <source>
        <dbReference type="Proteomes" id="UP000626109"/>
    </source>
</evidence>
<dbReference type="SUPFAM" id="SSF81606">
    <property type="entry name" value="PP2C-like"/>
    <property type="match status" value="1"/>
</dbReference>
<sequence>MVLLLRRVACQGARVAGRHRFFSDFIRPGGNVSDAQSGKLRLAFAASCMPHPDKVAKGGEDGYFACPKSRSFGVADGVGGWADNGVDPGLFARRVLCLALEDINANPDGEADLQK</sequence>
<keyword evidence="1" id="KW-0378">Hydrolase</keyword>
<dbReference type="GO" id="GO:0004722">
    <property type="term" value="F:protein serine/threonine phosphatase activity"/>
    <property type="evidence" value="ECO:0007669"/>
    <property type="project" value="UniProtKB-EC"/>
</dbReference>
<name>A0A813JEY0_POLGL</name>
<comment type="similarity">
    <text evidence="1">Belongs to the PP2C family.</text>
</comment>